<dbReference type="Pfam" id="PF05679">
    <property type="entry name" value="CHGN"/>
    <property type="match status" value="1"/>
</dbReference>
<evidence type="ECO:0000256" key="3">
    <source>
        <dbReference type="ARBA" id="ARBA00022679"/>
    </source>
</evidence>
<dbReference type="InterPro" id="IPR008428">
    <property type="entry name" value="Chond_GalNAc"/>
</dbReference>
<accession>A0A3Q3WEW5</accession>
<organism evidence="11 12">
    <name type="scientific">Mola mola</name>
    <name type="common">Ocean sunfish</name>
    <name type="synonym">Tetraodon mola</name>
    <dbReference type="NCBI Taxonomy" id="94237"/>
    <lineage>
        <taxon>Eukaryota</taxon>
        <taxon>Metazoa</taxon>
        <taxon>Chordata</taxon>
        <taxon>Craniata</taxon>
        <taxon>Vertebrata</taxon>
        <taxon>Euteleostomi</taxon>
        <taxon>Actinopterygii</taxon>
        <taxon>Neopterygii</taxon>
        <taxon>Teleostei</taxon>
        <taxon>Neoteleostei</taxon>
        <taxon>Acanthomorphata</taxon>
        <taxon>Eupercaria</taxon>
        <taxon>Tetraodontiformes</taxon>
        <taxon>Molidae</taxon>
        <taxon>Mola</taxon>
    </lineage>
</organism>
<keyword evidence="4" id="KW-0812">Transmembrane</keyword>
<keyword evidence="8" id="KW-0472">Membrane</keyword>
<dbReference type="OMA" id="MEGKYCY"/>
<evidence type="ECO:0000256" key="9">
    <source>
        <dbReference type="RuleBase" id="RU364016"/>
    </source>
</evidence>
<dbReference type="GO" id="GO:0047238">
    <property type="term" value="F:glucuronosyl-N-acetylgalactosaminyl-proteoglycan 4-beta-N-acetylgalactosaminyltransferase activity"/>
    <property type="evidence" value="ECO:0007669"/>
    <property type="project" value="TreeGrafter"/>
</dbReference>
<proteinExistence type="inferred from homology"/>
<evidence type="ECO:0000256" key="4">
    <source>
        <dbReference type="ARBA" id="ARBA00022692"/>
    </source>
</evidence>
<evidence type="ECO:0000313" key="11">
    <source>
        <dbReference type="Ensembl" id="ENSMMOP00000007319.1"/>
    </source>
</evidence>
<comment type="similarity">
    <text evidence="2 9">Belongs to the chondroitin N-acetylgalactosaminyltransferase family.</text>
</comment>
<dbReference type="PANTHER" id="PTHR12369">
    <property type="entry name" value="CHONDROITIN SYNTHASE"/>
    <property type="match status" value="1"/>
</dbReference>
<reference evidence="11" key="2">
    <citation type="submission" date="2025-09" db="UniProtKB">
        <authorList>
            <consortium name="Ensembl"/>
        </authorList>
    </citation>
    <scope>IDENTIFICATION</scope>
</reference>
<dbReference type="InterPro" id="IPR051227">
    <property type="entry name" value="CS_glycosyltransferase"/>
</dbReference>
<dbReference type="Gene3D" id="3.90.550.50">
    <property type="match status" value="1"/>
</dbReference>
<comment type="subcellular location">
    <subcellularLocation>
        <location evidence="1 9">Golgi apparatus</location>
        <location evidence="1 9">Golgi stack membrane</location>
        <topology evidence="1 9">Single-pass type II membrane protein</topology>
    </subcellularLocation>
</comment>
<keyword evidence="5 9" id="KW-0735">Signal-anchor</keyword>
<keyword evidence="6" id="KW-1133">Transmembrane helix</keyword>
<evidence type="ECO:0000256" key="2">
    <source>
        <dbReference type="ARBA" id="ARBA00009239"/>
    </source>
</evidence>
<evidence type="ECO:0000256" key="6">
    <source>
        <dbReference type="ARBA" id="ARBA00022989"/>
    </source>
</evidence>
<evidence type="ECO:0000256" key="8">
    <source>
        <dbReference type="ARBA" id="ARBA00023136"/>
    </source>
</evidence>
<feature type="region of interest" description="Disordered" evidence="10">
    <location>
        <begin position="51"/>
        <end position="74"/>
    </location>
</feature>
<dbReference type="GO" id="GO:0032580">
    <property type="term" value="C:Golgi cisterna membrane"/>
    <property type="evidence" value="ECO:0007669"/>
    <property type="project" value="UniProtKB-SubCell"/>
</dbReference>
<dbReference type="EC" id="2.4.1.-" evidence="9"/>
<evidence type="ECO:0000313" key="12">
    <source>
        <dbReference type="Proteomes" id="UP000261620"/>
    </source>
</evidence>
<dbReference type="STRING" id="94237.ENSMMOP00000007319"/>
<evidence type="ECO:0000256" key="7">
    <source>
        <dbReference type="ARBA" id="ARBA00023034"/>
    </source>
</evidence>
<dbReference type="Ensembl" id="ENSMMOT00000007458.1">
    <property type="protein sequence ID" value="ENSMMOP00000007319.1"/>
    <property type="gene ID" value="ENSMMOG00000005690.1"/>
</dbReference>
<sequence>MRFSAFASVLRSVCPVVIGISLGFTLSLLSVNWTEEACYEGDNGGKVVGTPGQDGQLKGARKPNSILTNSDAEPEEDFEPRIVPYKQVQQNAPKKVFRAKYISTELGMRERLFVGVLTSKNTINTLGVAVNRTISHHLDIVIFFTGMRNRKVPHGMFVVSHGDERLIWNMYQNIKYILDHYINEYDWFYFVQDDTYTEADRIKSLADHLSMKRELYMGSPEEFIGGEMEGKYCYGGFGYILSRTLLLRLQPFLENCRNDILSARPDEWLGRCIIDYTNTNCVSGYEGLRYNHFMLGKNSDPSKEQSEHLKQALTVHPVSDPEQMYRLHRYFTEIELQKTYDEIAKLQAEIKNVSVVAFEGNRSAQWPIGINPPFEPKSRFEVLRWEYFTEEEIYSCIDGSPKCELSGIDRMDVADVIDAAMGELNKKYKPVLHLKKQQLINGYRRFDPTRGMEYTLDLQLEVVNQKGHSRSITKRVYLVRPLSRIEIIPMPYVTEGTRVHIIIPLTLQDRSYVNHFLEVFASNAFETSENAVLTFLFIYDPVEAQQVNHNDIFASVKTQINAYERKYPTVKIPWISVKTETPSQIKFMDIISKKHPVDTLFFLANANTNINSEFLNRCRMNSINNWQVFFPIHFQDYKPEVAYHNQQLPVTTDLVKDAGHFDRRAFEEACFYNSDYMSTRTRMVADVQDNEEIIETLDVFDMFVKYSVLHIFRAVEPALHQKFVYQACNPRLSEDIYHRCVQSNLEGLGSRSQLAMLLFEQEQGNST</sequence>
<dbReference type="Proteomes" id="UP000261620">
    <property type="component" value="Unplaced"/>
</dbReference>
<keyword evidence="7 9" id="KW-0333">Golgi apparatus</keyword>
<keyword evidence="12" id="KW-1185">Reference proteome</keyword>
<reference evidence="11" key="1">
    <citation type="submission" date="2025-08" db="UniProtKB">
        <authorList>
            <consortium name="Ensembl"/>
        </authorList>
    </citation>
    <scope>IDENTIFICATION</scope>
</reference>
<name>A0A3Q3WEW5_MOLML</name>
<keyword evidence="3 9" id="KW-0808">Transferase</keyword>
<evidence type="ECO:0000256" key="10">
    <source>
        <dbReference type="SAM" id="MobiDB-lite"/>
    </source>
</evidence>
<dbReference type="PANTHER" id="PTHR12369:SF22">
    <property type="entry name" value="CHONDROITIN SULFATE SYNTHASE 2"/>
    <property type="match status" value="1"/>
</dbReference>
<evidence type="ECO:0000256" key="1">
    <source>
        <dbReference type="ARBA" id="ARBA00004447"/>
    </source>
</evidence>
<dbReference type="AlphaFoldDB" id="A0A3Q3WEW5"/>
<protein>
    <recommendedName>
        <fullName evidence="9">Hexosyltransferase</fullName>
        <ecNumber evidence="9">2.4.1.-</ecNumber>
    </recommendedName>
</protein>
<evidence type="ECO:0000256" key="5">
    <source>
        <dbReference type="ARBA" id="ARBA00022968"/>
    </source>
</evidence>